<dbReference type="SMART" id="SM00849">
    <property type="entry name" value="Lactamase_B"/>
    <property type="match status" value="1"/>
</dbReference>
<proteinExistence type="predicted"/>
<dbReference type="Gene3D" id="1.10.10.10">
    <property type="entry name" value="Winged helix-like DNA-binding domain superfamily/Winged helix DNA-binding domain"/>
    <property type="match status" value="1"/>
</dbReference>
<dbReference type="Proteomes" id="UP000000378">
    <property type="component" value="Chromosome"/>
</dbReference>
<dbReference type="SUPFAM" id="SSF56281">
    <property type="entry name" value="Metallo-hydrolase/oxidoreductase"/>
    <property type="match status" value="1"/>
</dbReference>
<dbReference type="PANTHER" id="PTHR23131">
    <property type="entry name" value="ENDORIBONUCLEASE LACTB2"/>
    <property type="match status" value="1"/>
</dbReference>
<dbReference type="STRING" id="643648.Slip_0576"/>
<accession>D7CKX5</accession>
<protein>
    <recommendedName>
        <fullName evidence="1">Metallo-beta-lactamase domain-containing protein</fullName>
    </recommendedName>
</protein>
<dbReference type="OrthoDB" id="9761531at2"/>
<dbReference type="InterPro" id="IPR001279">
    <property type="entry name" value="Metallo-B-lactamas"/>
</dbReference>
<dbReference type="InterPro" id="IPR050662">
    <property type="entry name" value="Sec-metab_biosynth-thioest"/>
</dbReference>
<dbReference type="eggNOG" id="COG0491">
    <property type="taxonomic scope" value="Bacteria"/>
</dbReference>
<dbReference type="Pfam" id="PF00753">
    <property type="entry name" value="Lactamase_B"/>
    <property type="match status" value="1"/>
</dbReference>
<dbReference type="KEGG" id="slp:Slip_0576"/>
<dbReference type="PANTHER" id="PTHR23131:SF4">
    <property type="entry name" value="METALLO-BETA-LACTAMASE SUPERFAMILY POTEIN"/>
    <property type="match status" value="1"/>
</dbReference>
<dbReference type="RefSeq" id="WP_013174762.1">
    <property type="nucleotide sequence ID" value="NC_014220.1"/>
</dbReference>
<dbReference type="EMBL" id="CP002048">
    <property type="protein sequence ID" value="ADI01360.1"/>
    <property type="molecule type" value="Genomic_DNA"/>
</dbReference>
<evidence type="ECO:0000313" key="3">
    <source>
        <dbReference type="Proteomes" id="UP000000378"/>
    </source>
</evidence>
<keyword evidence="3" id="KW-1185">Reference proteome</keyword>
<evidence type="ECO:0000313" key="2">
    <source>
        <dbReference type="EMBL" id="ADI01360.1"/>
    </source>
</evidence>
<reference evidence="3" key="1">
    <citation type="journal article" date="2010" name="Stand. Genomic Sci.">
        <title>Complete genome sequence of Syntrophothermus lipocalidus type strain (TGB-C1T).</title>
        <authorList>
            <consortium name="US DOE Joint Genome Institute (JGI-PGF)"/>
            <person name="Djao O."/>
            <person name="Zhang X."/>
            <person name="Lucas S."/>
            <person name="Lapidus A."/>
            <person name="Glavina Del Rio T."/>
            <person name="Nolan M."/>
            <person name="Tice H."/>
            <person name="Cheng J."/>
            <person name="Han C."/>
            <person name="Tapia R."/>
            <person name="Goodwin L."/>
            <person name="Pitluck S."/>
            <person name="Liolios K."/>
            <person name="Ivanova N."/>
            <person name="Mavromatis K."/>
            <person name="Mikhailova N."/>
            <person name="Ovchinnikova G."/>
            <person name="Pati A."/>
            <person name="Brambilla E."/>
            <person name="Chen A."/>
            <person name="Palaniappan K."/>
            <person name="Land M."/>
            <person name="Hauser L."/>
            <person name="Chang Y."/>
            <person name="Jeffries C."/>
            <person name="Rohde M."/>
            <person name="Sikorski J."/>
            <person name="Spring S."/>
            <person name="Goker M."/>
            <person name="Detter J."/>
            <person name="Woyke T."/>
            <person name="Bristow J."/>
            <person name="Eisen J."/>
            <person name="Markowitz V."/>
            <person name="Hugenholtz P."/>
            <person name="Kyrpides N."/>
            <person name="Klenk H."/>
        </authorList>
    </citation>
    <scope>NUCLEOTIDE SEQUENCE [LARGE SCALE GENOMIC DNA]</scope>
    <source>
        <strain evidence="3">DSM 12680 / TGB-C1</strain>
    </source>
</reference>
<sequence>MIKQLLPGIYQLKVPLPRNPLKAINSYLIGGQARSLLVDTGFNWPECKEALLKGIETLGVDWAEIDFFVTHLHGDHFGLVYDLARQESVVYCSEVDANIIKANRSTAYWQEINSFYLMHGYPPHELDQGDTLRSYVSGTDINFKYVNEGDCLEYGGYHLVCISTPGHTPGHMCLYEPERKFLISGDHILADITSNITGRPGWNDSLGQYLKSLEKINAMDINLVLPGHRSIIRNHHRRIEELKLHHKKRLEEVQTILQDGPMSAYQVASLMHWDLTYDSWEQIPSFQKWFATGEAIAHLEHLVHVNVLRKIEQDGGVIYALPD</sequence>
<feature type="domain" description="Metallo-beta-lactamase" evidence="1">
    <location>
        <begin position="23"/>
        <end position="228"/>
    </location>
</feature>
<name>D7CKX5_SYNLT</name>
<dbReference type="InterPro" id="IPR036388">
    <property type="entry name" value="WH-like_DNA-bd_sf"/>
</dbReference>
<reference evidence="2 3" key="2">
    <citation type="journal article" date="2010" name="Stand. Genomic Sci.">
        <title>Complete genome sequence of Syntrophothermus lipocalidus type strain (TGB-C1).</title>
        <authorList>
            <person name="Djao O.D."/>
            <person name="Zhang X."/>
            <person name="Lucas S."/>
            <person name="Lapidus A."/>
            <person name="Del Rio T.G."/>
            <person name="Nolan M."/>
            <person name="Tice H."/>
            <person name="Cheng J.F."/>
            <person name="Han C."/>
            <person name="Tapia R."/>
            <person name="Goodwin L."/>
            <person name="Pitluck S."/>
            <person name="Liolios K."/>
            <person name="Ivanova N."/>
            <person name="Mavromatis K."/>
            <person name="Mikhailova N."/>
            <person name="Ovchinnikova G."/>
            <person name="Pati A."/>
            <person name="Brambilla E."/>
            <person name="Chen A."/>
            <person name="Palaniappan K."/>
            <person name="Land M."/>
            <person name="Hauser L."/>
            <person name="Chang Y.J."/>
            <person name="Jeffries C.D."/>
            <person name="Rohde M."/>
            <person name="Sikorski J."/>
            <person name="Spring S."/>
            <person name="Goker M."/>
            <person name="Detter J.C."/>
            <person name="Woyke T."/>
            <person name="Bristow J."/>
            <person name="Eisen J.A."/>
            <person name="Markowitz V."/>
            <person name="Hugenholtz P."/>
            <person name="Kyrpides N.C."/>
            <person name="Klenk H.P."/>
        </authorList>
    </citation>
    <scope>NUCLEOTIDE SEQUENCE [LARGE SCALE GENOMIC DNA]</scope>
    <source>
        <strain evidence="3">DSM 12680 / TGB-C1</strain>
    </source>
</reference>
<evidence type="ECO:0000259" key="1">
    <source>
        <dbReference type="SMART" id="SM00849"/>
    </source>
</evidence>
<dbReference type="HOGENOM" id="CLU_048478_0_0_9"/>
<organism evidence="2 3">
    <name type="scientific">Syntrophothermus lipocalidus (strain DSM 12680 / TGB-C1)</name>
    <dbReference type="NCBI Taxonomy" id="643648"/>
    <lineage>
        <taxon>Bacteria</taxon>
        <taxon>Bacillati</taxon>
        <taxon>Bacillota</taxon>
        <taxon>Clostridia</taxon>
        <taxon>Eubacteriales</taxon>
        <taxon>Syntrophomonadaceae</taxon>
        <taxon>Syntrophothermus</taxon>
    </lineage>
</organism>
<dbReference type="AlphaFoldDB" id="D7CKX5"/>
<dbReference type="Gene3D" id="3.60.15.10">
    <property type="entry name" value="Ribonuclease Z/Hydroxyacylglutathione hydrolase-like"/>
    <property type="match status" value="1"/>
</dbReference>
<dbReference type="CDD" id="cd07725">
    <property type="entry name" value="TTHA1429-like_MBL-fold"/>
    <property type="match status" value="1"/>
</dbReference>
<gene>
    <name evidence="2" type="ordered locus">Slip_0576</name>
</gene>
<dbReference type="InterPro" id="IPR036866">
    <property type="entry name" value="RibonucZ/Hydroxyglut_hydro"/>
</dbReference>